<evidence type="ECO:0000256" key="1">
    <source>
        <dbReference type="ARBA" id="ARBA00006395"/>
    </source>
</evidence>
<dbReference type="InterPro" id="IPR042470">
    <property type="entry name" value="RMI1_N_C_sf"/>
</dbReference>
<comment type="similarity">
    <text evidence="1">Belongs to the RMI1 family.</text>
</comment>
<organism evidence="4 5">
    <name type="scientific">Calycina marina</name>
    <dbReference type="NCBI Taxonomy" id="1763456"/>
    <lineage>
        <taxon>Eukaryota</taxon>
        <taxon>Fungi</taxon>
        <taxon>Dikarya</taxon>
        <taxon>Ascomycota</taxon>
        <taxon>Pezizomycotina</taxon>
        <taxon>Leotiomycetes</taxon>
        <taxon>Helotiales</taxon>
        <taxon>Pezizellaceae</taxon>
        <taxon>Calycina</taxon>
    </lineage>
</organism>
<dbReference type="EMBL" id="MU253938">
    <property type="protein sequence ID" value="KAG9243978.1"/>
    <property type="molecule type" value="Genomic_DNA"/>
</dbReference>
<keyword evidence="5" id="KW-1185">Reference proteome</keyword>
<protein>
    <recommendedName>
        <fullName evidence="2">RecQ-mediated genome instability protein 1</fullName>
    </recommendedName>
</protein>
<dbReference type="Proteomes" id="UP000887226">
    <property type="component" value="Unassembled WGS sequence"/>
</dbReference>
<dbReference type="Pfam" id="PF08585">
    <property type="entry name" value="RMI1_N_C"/>
    <property type="match status" value="1"/>
</dbReference>
<accession>A0A9P7Z319</accession>
<proteinExistence type="inferred from homology"/>
<dbReference type="GO" id="GO:0000724">
    <property type="term" value="P:double-strand break repair via homologous recombination"/>
    <property type="evidence" value="ECO:0007669"/>
    <property type="project" value="TreeGrafter"/>
</dbReference>
<evidence type="ECO:0000259" key="3">
    <source>
        <dbReference type="Pfam" id="PF08585"/>
    </source>
</evidence>
<evidence type="ECO:0000256" key="2">
    <source>
        <dbReference type="ARBA" id="ARBA00018987"/>
    </source>
</evidence>
<sequence>MATPTTAQLTTLLTALGLPPPNPSFLAPILIPPPSRSLPPLPALVATAKHRLLSTDLTAPQVLLPSAASLPNHIASPTLPSQTLPCDVVLQVLEVEDTSRSKWEQIEALDMERKGEFIKGREVIRVVPANEDEPSSASTQAPQGNARAVNSYGPFKLSLQDWKGATIYGFELQKVPKIGYPPTMSIGSKILLKKGIKVARGMVLLDPRNCVVLGGKVEGLDKAWQKGREQELRDSVGGGRKRSEV</sequence>
<gene>
    <name evidence="4" type="ORF">BJ878DRAFT_95573</name>
</gene>
<evidence type="ECO:0000313" key="5">
    <source>
        <dbReference type="Proteomes" id="UP000887226"/>
    </source>
</evidence>
<dbReference type="GO" id="GO:0016604">
    <property type="term" value="C:nuclear body"/>
    <property type="evidence" value="ECO:0007669"/>
    <property type="project" value="TreeGrafter"/>
</dbReference>
<dbReference type="SMART" id="SM01161">
    <property type="entry name" value="DUF1767"/>
    <property type="match status" value="1"/>
</dbReference>
<dbReference type="OrthoDB" id="341511at2759"/>
<name>A0A9P7Z319_9HELO</name>
<dbReference type="GO" id="GO:0031422">
    <property type="term" value="C:RecQ family helicase-topoisomerase III complex"/>
    <property type="evidence" value="ECO:0007669"/>
    <property type="project" value="TreeGrafter"/>
</dbReference>
<dbReference type="Gene3D" id="2.40.50.770">
    <property type="entry name" value="RecQ-mediated genome instability protein Rmi1, C-terminal domain"/>
    <property type="match status" value="1"/>
</dbReference>
<dbReference type="PANTHER" id="PTHR14790:SF15">
    <property type="entry name" value="RECQ-MEDIATED GENOME INSTABILITY PROTEIN 1"/>
    <property type="match status" value="1"/>
</dbReference>
<comment type="caution">
    <text evidence="4">The sequence shown here is derived from an EMBL/GenBank/DDBJ whole genome shotgun (WGS) entry which is preliminary data.</text>
</comment>
<feature type="domain" description="RecQ mediated genome instability protein 1 OB-fold" evidence="3">
    <location>
        <begin position="70"/>
        <end position="228"/>
    </location>
</feature>
<evidence type="ECO:0000313" key="4">
    <source>
        <dbReference type="EMBL" id="KAG9243978.1"/>
    </source>
</evidence>
<dbReference type="PANTHER" id="PTHR14790">
    <property type="entry name" value="RECQ-MEDIATED GENOME INSTABILITY PROTEIN 1 RMI1"/>
    <property type="match status" value="1"/>
</dbReference>
<dbReference type="InterPro" id="IPR013894">
    <property type="entry name" value="RMI1_OB"/>
</dbReference>
<dbReference type="GO" id="GO:0000712">
    <property type="term" value="P:resolution of meiotic recombination intermediates"/>
    <property type="evidence" value="ECO:0007669"/>
    <property type="project" value="TreeGrafter"/>
</dbReference>
<dbReference type="AlphaFoldDB" id="A0A9P7Z319"/>
<reference evidence="4" key="1">
    <citation type="journal article" date="2021" name="IMA Fungus">
        <title>Genomic characterization of three marine fungi, including Emericellopsis atlantica sp. nov. with signatures of a generalist lifestyle and marine biomass degradation.</title>
        <authorList>
            <person name="Hagestad O.C."/>
            <person name="Hou L."/>
            <person name="Andersen J.H."/>
            <person name="Hansen E.H."/>
            <person name="Altermark B."/>
            <person name="Li C."/>
            <person name="Kuhnert E."/>
            <person name="Cox R.J."/>
            <person name="Crous P.W."/>
            <person name="Spatafora J.W."/>
            <person name="Lail K."/>
            <person name="Amirebrahimi M."/>
            <person name="Lipzen A."/>
            <person name="Pangilinan J."/>
            <person name="Andreopoulos W."/>
            <person name="Hayes R.D."/>
            <person name="Ng V."/>
            <person name="Grigoriev I.V."/>
            <person name="Jackson S.A."/>
            <person name="Sutton T.D.S."/>
            <person name="Dobson A.D.W."/>
            <person name="Rama T."/>
        </authorList>
    </citation>
    <scope>NUCLEOTIDE SEQUENCE</scope>
    <source>
        <strain evidence="4">TRa3180A</strain>
    </source>
</reference>